<dbReference type="GeneID" id="14308350"/>
<reference evidence="3" key="1">
    <citation type="submission" date="2011-12" db="EMBL/GenBank/DDBJ databases">
        <title>Complete sequence of Methanoregula formicicum SMSP.</title>
        <authorList>
            <person name="Lucas S."/>
            <person name="Han J."/>
            <person name="Lapidus A."/>
            <person name="Cheng J.-F."/>
            <person name="Goodwin L."/>
            <person name="Pitluck S."/>
            <person name="Peters L."/>
            <person name="Ovchinnikova G."/>
            <person name="Teshima H."/>
            <person name="Detter J.C."/>
            <person name="Han C."/>
            <person name="Tapia R."/>
            <person name="Land M."/>
            <person name="Hauser L."/>
            <person name="Kyrpides N."/>
            <person name="Ivanova N."/>
            <person name="Pagani I."/>
            <person name="Imachi H."/>
            <person name="Tamaki H."/>
            <person name="Sekiguchi Y."/>
            <person name="Kamagata Y."/>
            <person name="Cadillo-Quiroz H."/>
            <person name="Zinder S."/>
            <person name="Liu W.-T."/>
            <person name="Woyke T."/>
        </authorList>
    </citation>
    <scope>NUCLEOTIDE SEQUENCE [LARGE SCALE GENOMIC DNA]</scope>
    <source>
        <strain evidence="3">DSM 22288 / NBRC 105244 / SMSP</strain>
    </source>
</reference>
<evidence type="ECO:0000256" key="1">
    <source>
        <dbReference type="SAM" id="Phobius"/>
    </source>
</evidence>
<evidence type="ECO:0000313" key="3">
    <source>
        <dbReference type="Proteomes" id="UP000010824"/>
    </source>
</evidence>
<feature type="transmembrane region" description="Helical" evidence="1">
    <location>
        <begin position="6"/>
        <end position="28"/>
    </location>
</feature>
<sequence length="127" mass="14347">MASDMIISDTMLAGLIVVLGMVVVYLIIREIRIMKTSNRALELNLEKDKLALLQQHEAKKAFPFTRLSPEQTAEIRQVQEDTAAIETTVFAKEKLLEARLARLENIVKAKKLDNLLTNAGEQEKKVK</sequence>
<keyword evidence="1" id="KW-1133">Transmembrane helix</keyword>
<dbReference type="eggNOG" id="arCOG09574">
    <property type="taxonomic scope" value="Archaea"/>
</dbReference>
<reference evidence="2 3" key="2">
    <citation type="journal article" date="2014" name="Genome Announc.">
        <title>Complete Genome Sequence of Methanoregula formicica SMSPT, a Mesophilic Hydrogenotrophic Methanogen Isolated from a Methanogenic Upflow Anaerobic Sludge Blanket Reactor.</title>
        <authorList>
            <person name="Yamamoto K."/>
            <person name="Tamaki H."/>
            <person name="Cadillo-Quiroz H."/>
            <person name="Imachi H."/>
            <person name="Kyrpides N."/>
            <person name="Woyke T."/>
            <person name="Goodwin L."/>
            <person name="Zinder S.H."/>
            <person name="Kamagata Y."/>
            <person name="Liu W.T."/>
        </authorList>
    </citation>
    <scope>NUCLEOTIDE SEQUENCE [LARGE SCALE GENOMIC DNA]</scope>
    <source>
        <strain evidence="3">DSM 22288 / NBRC 105244 / SMSP</strain>
    </source>
</reference>
<dbReference type="RefSeq" id="WP_015284058.1">
    <property type="nucleotide sequence ID" value="NC_019943.1"/>
</dbReference>
<keyword evidence="1" id="KW-0812">Transmembrane</keyword>
<keyword evidence="3" id="KW-1185">Reference proteome</keyword>
<name>L0HDB5_METFS</name>
<dbReference type="Proteomes" id="UP000010824">
    <property type="component" value="Chromosome"/>
</dbReference>
<dbReference type="HOGENOM" id="CLU_161123_0_0_2"/>
<accession>L0HDB5</accession>
<dbReference type="OrthoDB" id="383453at2157"/>
<protein>
    <submittedName>
        <fullName evidence="2">Uncharacterized protein</fullName>
    </submittedName>
</protein>
<dbReference type="EMBL" id="CP003167">
    <property type="protein sequence ID" value="AGB01094.1"/>
    <property type="molecule type" value="Genomic_DNA"/>
</dbReference>
<gene>
    <name evidence="2" type="ordered locus">Metfor_0006</name>
</gene>
<keyword evidence="1" id="KW-0472">Membrane</keyword>
<dbReference type="AlphaFoldDB" id="L0HDB5"/>
<organism evidence="2 3">
    <name type="scientific">Methanoregula formicica (strain DSM 22288 / NBRC 105244 / SMSP)</name>
    <dbReference type="NCBI Taxonomy" id="593750"/>
    <lineage>
        <taxon>Archaea</taxon>
        <taxon>Methanobacteriati</taxon>
        <taxon>Methanobacteriota</taxon>
        <taxon>Stenosarchaea group</taxon>
        <taxon>Methanomicrobia</taxon>
        <taxon>Methanomicrobiales</taxon>
        <taxon>Methanoregulaceae</taxon>
        <taxon>Methanoregula</taxon>
    </lineage>
</organism>
<dbReference type="InParanoid" id="L0HDB5"/>
<proteinExistence type="predicted"/>
<dbReference type="KEGG" id="mfo:Metfor_0006"/>
<dbReference type="STRING" id="593750.Metfor_0006"/>
<evidence type="ECO:0000313" key="2">
    <source>
        <dbReference type="EMBL" id="AGB01094.1"/>
    </source>
</evidence>